<dbReference type="InterPro" id="IPR001810">
    <property type="entry name" value="F-box_dom"/>
</dbReference>
<dbReference type="AlphaFoldDB" id="A0A8H6YEW5"/>
<feature type="domain" description="F-box" evidence="1">
    <location>
        <begin position="42"/>
        <end position="98"/>
    </location>
</feature>
<evidence type="ECO:0000313" key="2">
    <source>
        <dbReference type="EMBL" id="KAF7357421.1"/>
    </source>
</evidence>
<dbReference type="SUPFAM" id="SSF52047">
    <property type="entry name" value="RNI-like"/>
    <property type="match status" value="1"/>
</dbReference>
<reference evidence="2" key="1">
    <citation type="submission" date="2020-05" db="EMBL/GenBank/DDBJ databases">
        <title>Mycena genomes resolve the evolution of fungal bioluminescence.</title>
        <authorList>
            <person name="Tsai I.J."/>
        </authorList>
    </citation>
    <scope>NUCLEOTIDE SEQUENCE</scope>
    <source>
        <strain evidence="2">160909Yilan</strain>
    </source>
</reference>
<proteinExistence type="predicted"/>
<dbReference type="Pfam" id="PF12937">
    <property type="entry name" value="F-box-like"/>
    <property type="match status" value="1"/>
</dbReference>
<dbReference type="EMBL" id="JACAZH010000010">
    <property type="protein sequence ID" value="KAF7357421.1"/>
    <property type="molecule type" value="Genomic_DNA"/>
</dbReference>
<dbReference type="Gene3D" id="1.20.1280.50">
    <property type="match status" value="1"/>
</dbReference>
<keyword evidence="3" id="KW-1185">Reference proteome</keyword>
<organism evidence="2 3">
    <name type="scientific">Mycena sanguinolenta</name>
    <dbReference type="NCBI Taxonomy" id="230812"/>
    <lineage>
        <taxon>Eukaryota</taxon>
        <taxon>Fungi</taxon>
        <taxon>Dikarya</taxon>
        <taxon>Basidiomycota</taxon>
        <taxon>Agaricomycotina</taxon>
        <taxon>Agaricomycetes</taxon>
        <taxon>Agaricomycetidae</taxon>
        <taxon>Agaricales</taxon>
        <taxon>Marasmiineae</taxon>
        <taxon>Mycenaceae</taxon>
        <taxon>Mycena</taxon>
    </lineage>
</organism>
<sequence length="485" mass="54371">MSAVKVVTAASATLRPDRHRTAKHIHKMSGRATIQPVVCPILAIPPEITWSIFSLYVDAPHIGCMPMGHRIGRGPLRLATVCKSWREICLSHPSLWASFRVYAHEMYHSRIDAFIDFLRCWISRAGNLPLDIAILRPPQNYDDGSLSRGMTKIFSTLPEYSAHVRSLKVILGMWVSFPSEELHGCVPHLERLTLVAGHGYDKSAGPLTGFQDAPRLREVYLSGFTLRDISLPWTQLTHLELGDGFESALEILEQTTQLAVLLVEFPEGMQDDDEPDFTHPPLTLTHLHTVQLWDVMDTRLLQYLTLPALTTLDVGYTNPGSFPILHALGIRSGWSLRTLSLKAVGCGQMITLLESVPSLEEVEIIYTHQTLDPLFKRLQTDGAFLPELVTMKIKRYGFGVSAQTLEGMISVRRTRLKLFHLFFEFEAPARAKMDDTSVAEISAFFSPLEGFDFAIGMTQPVAEMASILSRRRLSIDSRCLGISHR</sequence>
<dbReference type="Proteomes" id="UP000623467">
    <property type="component" value="Unassembled WGS sequence"/>
</dbReference>
<evidence type="ECO:0000313" key="3">
    <source>
        <dbReference type="Proteomes" id="UP000623467"/>
    </source>
</evidence>
<dbReference type="Gene3D" id="3.80.10.10">
    <property type="entry name" value="Ribonuclease Inhibitor"/>
    <property type="match status" value="1"/>
</dbReference>
<name>A0A8H6YEW5_9AGAR</name>
<protein>
    <submittedName>
        <fullName evidence="2">F-box domain-containing protein</fullName>
    </submittedName>
</protein>
<accession>A0A8H6YEW5</accession>
<dbReference type="InterPro" id="IPR032675">
    <property type="entry name" value="LRR_dom_sf"/>
</dbReference>
<gene>
    <name evidence="2" type="ORF">MSAN_01338100</name>
</gene>
<dbReference type="OrthoDB" id="2269034at2759"/>
<evidence type="ECO:0000259" key="1">
    <source>
        <dbReference type="Pfam" id="PF12937"/>
    </source>
</evidence>
<comment type="caution">
    <text evidence="2">The sequence shown here is derived from an EMBL/GenBank/DDBJ whole genome shotgun (WGS) entry which is preliminary data.</text>
</comment>